<evidence type="ECO:0000313" key="3">
    <source>
        <dbReference type="Proteomes" id="UP000077202"/>
    </source>
</evidence>
<keyword evidence="3" id="KW-1185">Reference proteome</keyword>
<dbReference type="Proteomes" id="UP000077202">
    <property type="component" value="Unassembled WGS sequence"/>
</dbReference>
<organism evidence="2 3">
    <name type="scientific">Marchantia polymorpha subsp. ruderalis</name>
    <dbReference type="NCBI Taxonomy" id="1480154"/>
    <lineage>
        <taxon>Eukaryota</taxon>
        <taxon>Viridiplantae</taxon>
        <taxon>Streptophyta</taxon>
        <taxon>Embryophyta</taxon>
        <taxon>Marchantiophyta</taxon>
        <taxon>Marchantiopsida</taxon>
        <taxon>Marchantiidae</taxon>
        <taxon>Marchantiales</taxon>
        <taxon>Marchantiaceae</taxon>
        <taxon>Marchantia</taxon>
    </lineage>
</organism>
<evidence type="ECO:0000313" key="2">
    <source>
        <dbReference type="EMBL" id="OAE26887.1"/>
    </source>
</evidence>
<reference evidence="2" key="1">
    <citation type="submission" date="2016-03" db="EMBL/GenBank/DDBJ databases">
        <title>Mechanisms controlling the formation of the plant cell surface in tip-growing cells are functionally conserved among land plants.</title>
        <authorList>
            <person name="Honkanen S."/>
            <person name="Jones V.A."/>
            <person name="Morieri G."/>
            <person name="Champion C."/>
            <person name="Hetherington A.J."/>
            <person name="Kelly S."/>
            <person name="Saint-Marcoux D."/>
            <person name="Proust H."/>
            <person name="Prescott H."/>
            <person name="Dolan L."/>
        </authorList>
    </citation>
    <scope>NUCLEOTIDE SEQUENCE [LARGE SCALE GENOMIC DNA]</scope>
    <source>
        <tissue evidence="2">Whole gametophyte</tissue>
    </source>
</reference>
<feature type="coiled-coil region" evidence="1">
    <location>
        <begin position="12"/>
        <end position="81"/>
    </location>
</feature>
<sequence length="100" mass="11884">MALHCRHLRWKREAYDEAIKRLERLITTAEKREKNYIKELAKLEVRRAEEVRIAEELWGKIAEARTAKEDLRSNILEIKGKCDMEFRRAEELSASLSVEN</sequence>
<dbReference type="AlphaFoldDB" id="A0A176W1F2"/>
<accession>A0A176W1F2</accession>
<dbReference type="EMBL" id="LVLJ01002055">
    <property type="protein sequence ID" value="OAE26887.1"/>
    <property type="molecule type" value="Genomic_DNA"/>
</dbReference>
<keyword evidence="1" id="KW-0175">Coiled coil</keyword>
<protein>
    <submittedName>
        <fullName evidence="2">Uncharacterized protein</fullName>
    </submittedName>
</protein>
<gene>
    <name evidence="2" type="ORF">AXG93_3257s1030</name>
</gene>
<proteinExistence type="predicted"/>
<evidence type="ECO:0000256" key="1">
    <source>
        <dbReference type="SAM" id="Coils"/>
    </source>
</evidence>
<comment type="caution">
    <text evidence="2">The sequence shown here is derived from an EMBL/GenBank/DDBJ whole genome shotgun (WGS) entry which is preliminary data.</text>
</comment>
<name>A0A176W1F2_MARPO</name>